<gene>
    <name evidence="2" type="ORF">GCM10010844_39790</name>
</gene>
<dbReference type="RefSeq" id="WP_189070729.1">
    <property type="nucleotide sequence ID" value="NZ_BMPE01000023.1"/>
</dbReference>
<dbReference type="EMBL" id="BMPE01000023">
    <property type="protein sequence ID" value="GGL16927.1"/>
    <property type="molecule type" value="Genomic_DNA"/>
</dbReference>
<keyword evidence="1" id="KW-0472">Membrane</keyword>
<feature type="transmembrane region" description="Helical" evidence="1">
    <location>
        <begin position="12"/>
        <end position="31"/>
    </location>
</feature>
<protein>
    <submittedName>
        <fullName evidence="2">Uncharacterized protein</fullName>
    </submittedName>
</protein>
<feature type="transmembrane region" description="Helical" evidence="1">
    <location>
        <begin position="69"/>
        <end position="89"/>
    </location>
</feature>
<keyword evidence="3" id="KW-1185">Reference proteome</keyword>
<organism evidence="2 3">
    <name type="scientific">Deinococcus radiotolerans</name>
    <dbReference type="NCBI Taxonomy" id="1309407"/>
    <lineage>
        <taxon>Bacteria</taxon>
        <taxon>Thermotogati</taxon>
        <taxon>Deinococcota</taxon>
        <taxon>Deinococci</taxon>
        <taxon>Deinococcales</taxon>
        <taxon>Deinococcaceae</taxon>
        <taxon>Deinococcus</taxon>
    </lineage>
</organism>
<evidence type="ECO:0000313" key="3">
    <source>
        <dbReference type="Proteomes" id="UP000604341"/>
    </source>
</evidence>
<comment type="caution">
    <text evidence="2">The sequence shown here is derived from an EMBL/GenBank/DDBJ whole genome shotgun (WGS) entry which is preliminary data.</text>
</comment>
<accession>A0ABQ2FQH2</accession>
<evidence type="ECO:0000313" key="2">
    <source>
        <dbReference type="EMBL" id="GGL16927.1"/>
    </source>
</evidence>
<feature type="transmembrane region" description="Helical" evidence="1">
    <location>
        <begin position="43"/>
        <end position="63"/>
    </location>
</feature>
<sequence>MTDVARFVQDHPYQLLYALIGLGVLLVINEIRHAAEKAAIRRAFLRPAAPAVAGLPAAVPVAAAPNRSAGTWGGVLLTGLLIGGGLYVLPSLLGQNGQGAAAAPVASALTNGTFRGAGTSPVGSADLTLEVDLLGSPRRVVLVTSLGTFWMRGEVVPESTGTYLSGDLIDANGAAWGTMKAHVTPTRVTGTAGAGPLQWQLDLRR</sequence>
<evidence type="ECO:0000256" key="1">
    <source>
        <dbReference type="SAM" id="Phobius"/>
    </source>
</evidence>
<keyword evidence="1" id="KW-1133">Transmembrane helix</keyword>
<proteinExistence type="predicted"/>
<reference evidence="3" key="1">
    <citation type="journal article" date="2019" name="Int. J. Syst. Evol. Microbiol.">
        <title>The Global Catalogue of Microorganisms (GCM) 10K type strain sequencing project: providing services to taxonomists for standard genome sequencing and annotation.</title>
        <authorList>
            <consortium name="The Broad Institute Genomics Platform"/>
            <consortium name="The Broad Institute Genome Sequencing Center for Infectious Disease"/>
            <person name="Wu L."/>
            <person name="Ma J."/>
        </authorList>
    </citation>
    <scope>NUCLEOTIDE SEQUENCE [LARGE SCALE GENOMIC DNA]</scope>
    <source>
        <strain evidence="3">JCM 19173</strain>
    </source>
</reference>
<dbReference type="Proteomes" id="UP000604341">
    <property type="component" value="Unassembled WGS sequence"/>
</dbReference>
<name>A0ABQ2FQH2_9DEIO</name>
<keyword evidence="1" id="KW-0812">Transmembrane</keyword>